<keyword evidence="4" id="KW-0175">Coiled coil</keyword>
<sequence>MRHRIQEARSEKEALELTLNKRVAEHDKDVQQLCEVLEQQIQQEQLRLQQQSMARSHQHGEELRRVLDASEREVQRLVTAQMELERRCRSLHSSQQATSTENRQLEESNRALEHHLQHLHQQLQQTQDHLRTMRATVVWEHTGQPGDRVVAELPIEVPMSPQLSPGKSEKFRSEMRIRLGSQSDESKAKSTHKVVWEMLPAEINLSGAPGKASSAEEDPFPESLKEEAFSDQSSLLREMNDAIAALSKHLKAQAPGAPPALADAPCHPWDNIEPQTGPEAATAHETTPGVLQETLPGHSHHELLEGDLQEGPATAELRAPDVTQAGASTGAGHCMAQEPGAEQGENPEEAQKMLFLQGKGAGVEMVLNVAEHLGESTKAGEQVPMEVEGAGWLQEKTGGKKPQLLGEAEEVEISQRENLEAGLGPPEAGQEGVAVGQCLAVDELQPGRTLGQCVQAPSMALQQWADPASGLPEKLETELGEHLEPEPPSWSEAQVEAAHGDGVPEVAVAPGLAALDEERASLEVQPQGETADSEVLEVLPARAEHAGSSRAGSEEEEVEEAGPREAEQLQGECARGGAGQGGSVGAQEPLAAAVLPTHSQEGGVGTDVKLMEAQSSTSMELLAEVEADLQVSNEAGSPGVQQGAGVDPGVPLEDKPELGLGEEMGAAAVHREGPSPEQTPVGSPDLCGLFPVKSQALELVEAELQLCGGLSPKTPQGGEGGRATDLQENEAQEDGAQEQGEHGLPHEPEPQPSGVTLGQGEGAGAGLQPGEEAESLGSVEHQSSGANVQLVAEGDELRLTLGGSTEADLQLLGETESSGTEQGGRLDPDEQPLDQEDKAELVEVEAEDAQADLHLSEGLSSGVPQGREIGTDVRIEEEEDGAQGQGEHGLLHEPVLDLQGSGVEHSEGADENMQAQEEAESVDTTEDPSHGANVQLVAERDELRLTLGGSTEADLQLLGEVGSPGTEQGGRLDPDEQPLDQEDKAELVEVEAEDAQADLQLWGGPSSGAPWGGEGGRAVQIEEDEEEDVAQEQGEHGLPHEPEPHPSGVTLGQGEGAGAGLQPGEEAESLGSVEHQSSGANVQLVAEGDELRLTLGGSTEADLQLLGEAGSPGTEQGGRLDPDEQPLDQEDKAGLVEVEAEDAQADLHLSEGLSSGVPQGGEIGTNVWIEEEEDGAQGKGEGELPHEPVLDLQGSGAEHSEGADENMQAQEEAESLDTTEDQSRGANVQLIAEGDELKSASGESTEAQWQALKQTDSLGTEQGGSVDPDVQPLDQADREDVLETEVEDAQSDLQLCGGLSSGVPRGGESRTAVQIEEEEEEDGAQGQGEHGLPHEPVLDLQGSGVRQGEGADENMQAQEEAESLDTTEDQSRGANVQLIAEGDELKSASGESTEAQWQALKQTDSLGTEQGGSVDPDVQPLDQVDKAELVEVEAEDSCTDTQLCGGLSPESPQGEGDRAAVQLRDGAADWGQVQSGRELVQELVPHPSGVTMRQRRGTDAGVQPVEEVVILPTVGDQSSGANVQLVAEGDELRLTLGGSTEADLQLLGEVGSPGTEQGGRLDPDEQPLDQEDKAELVEVEAEDAQADLQLCGGLSSGVPQGGEIGTNVRIEEEEDGAQGKGEDGLPHEPVLDLQRSGVEHSEGADENMQAQEEAESVDTTEDQSRGANVQLVAEGDELKSASGESTEAQWQALKQTDSLGTEQGGSVDPDVQPLDQVDKAELVEVEAEDPCTDTQLCGGLSPESPQGEGDRAAVQLRDGAADWGQVQSGRELVQELVPHPSGVTMRQRRGTDAGVQPVEEVVILPTVGDQSSGANVQLVAEGDELRLTLGGSTEADLQLLGEAESPGTEQGGRLDPDEQPLDQEDKAELVEVEAEDAQADLQLCGGPSSGAPWGGEGGGAVQIEEDEEEDVAQEQGEHGLPHEPEPHPSGVTLGQGEGAGAGLQPGEEAESLGSVEHQSSGANVQLVAEAQVQREHGLPQESALDPAGERGKQGRGAGAGVQPQEAAESLDTLEAQSTGADVQLFTEQHESKAGSGGSTEADLTPLSVAGMWEGEQSWTPGLEAGLGASPTANLQEGAAAAYVPPPTEPALCPEPVTAAEGPALQAKPGTYVGPEGQILESQELLQGERAPAEEKPLDGAHGLEVAQGERLEAGARNVVKTQGLGLNQGHDDAVPALASLFSEVPLQINTLKLETMMQEDVLIPDVWRLCAPGQATPRELQEQVSAQGHEGRLHTVAPRPEGETEPAMEPEHRAARPAEPPKQEVSPASTLHVTVPPEDAGSDQLGMVLRDNSLGQGQLLGEQSKDLSVDQQEEMQEFGQKVSQEGEPSLGAVTAGGAGGPRSCPKAPLDPDHLYNVLFVGDSHVGKTSFLYRLHADTFNPHLAATVGLDYQIKNLVVDNKRFALRLWDSAGQERYHSMTKQFFRKADGVVLMYDITSEYSFSDVRYWLSCIQEAAEDGVAVLLLGNKTDCAAQRQVPTKEGECLAKEHQLMFYECSAASGHNVFESMVSFVRLLKAREDELKNKAEEVPKAPQKKKGCCW</sequence>
<dbReference type="PROSITE" id="PS51421">
    <property type="entry name" value="RAS"/>
    <property type="match status" value="1"/>
</dbReference>
<dbReference type="Pfam" id="PF00071">
    <property type="entry name" value="Ras"/>
    <property type="match status" value="1"/>
</dbReference>
<feature type="region of interest" description="Disordered" evidence="5">
    <location>
        <begin position="2306"/>
        <end position="2343"/>
    </location>
</feature>
<feature type="compositionally biased region" description="Acidic residues" evidence="5">
    <location>
        <begin position="1211"/>
        <end position="1220"/>
    </location>
</feature>
<dbReference type="SMART" id="SM00174">
    <property type="entry name" value="RHO"/>
    <property type="match status" value="1"/>
</dbReference>
<reference evidence="7" key="1">
    <citation type="submission" date="2019-10" db="EMBL/GenBank/DDBJ databases">
        <title>Corvus moneduloides (New Caledonian crow) genome, bCorMon1, primary haplotype.</title>
        <authorList>
            <person name="Rutz C."/>
            <person name="Fungtammasan C."/>
            <person name="Mountcastle J."/>
            <person name="Formenti G."/>
            <person name="Chow W."/>
            <person name="Howe K."/>
            <person name="Steele M.P."/>
            <person name="Fernandes J."/>
            <person name="Gilbert M.T.P."/>
            <person name="Fedrigo O."/>
            <person name="Jarvis E.D."/>
            <person name="Gemmell N."/>
        </authorList>
    </citation>
    <scope>NUCLEOTIDE SEQUENCE [LARGE SCALE GENOMIC DNA]</scope>
</reference>
<feature type="region of interest" description="Disordered" evidence="5">
    <location>
        <begin position="900"/>
        <end position="933"/>
    </location>
</feature>
<dbReference type="SMART" id="SM00176">
    <property type="entry name" value="RAN"/>
    <property type="match status" value="1"/>
</dbReference>
<feature type="compositionally biased region" description="Basic and acidic residues" evidence="5">
    <location>
        <begin position="1033"/>
        <end position="1044"/>
    </location>
</feature>
<dbReference type="SMART" id="SM00173">
    <property type="entry name" value="RAS"/>
    <property type="match status" value="1"/>
</dbReference>
<evidence type="ECO:0000313" key="7">
    <source>
        <dbReference type="Proteomes" id="UP000694553"/>
    </source>
</evidence>
<keyword evidence="1" id="KW-0547">Nucleotide-binding</keyword>
<feature type="region of interest" description="Disordered" evidence="5">
    <location>
        <begin position="710"/>
        <end position="840"/>
    </location>
</feature>
<dbReference type="OMA" id="GEHELPH"/>
<evidence type="ECO:0000256" key="2">
    <source>
        <dbReference type="ARBA" id="ARBA00023134"/>
    </source>
</evidence>
<dbReference type="SMART" id="SM00175">
    <property type="entry name" value="RAB"/>
    <property type="match status" value="1"/>
</dbReference>
<dbReference type="FunFam" id="3.40.50.300:FF:001129">
    <property type="entry name" value="ras-related protein Rab-44 isoform X2"/>
    <property type="match status" value="1"/>
</dbReference>
<dbReference type="Gene3D" id="3.40.50.300">
    <property type="entry name" value="P-loop containing nucleotide triphosphate hydrolases"/>
    <property type="match status" value="1"/>
</dbReference>
<feature type="compositionally biased region" description="Basic and acidic residues" evidence="5">
    <location>
        <begin position="1180"/>
        <end position="1189"/>
    </location>
</feature>
<feature type="region of interest" description="Disordered" evidence="5">
    <location>
        <begin position="1830"/>
        <end position="2043"/>
    </location>
</feature>
<feature type="compositionally biased region" description="Gly residues" evidence="5">
    <location>
        <begin position="1051"/>
        <end position="1061"/>
    </location>
</feature>
<dbReference type="NCBIfam" id="TIGR00231">
    <property type="entry name" value="small_GTP"/>
    <property type="match status" value="1"/>
</dbReference>
<feature type="compositionally biased region" description="Gly residues" evidence="5">
    <location>
        <begin position="757"/>
        <end position="767"/>
    </location>
</feature>
<keyword evidence="7" id="KW-1185">Reference proteome</keyword>
<feature type="region of interest" description="Disordered" evidence="5">
    <location>
        <begin position="1548"/>
        <end position="1573"/>
    </location>
</feature>
<feature type="compositionally biased region" description="Acidic residues" evidence="5">
    <location>
        <begin position="1903"/>
        <end position="1912"/>
    </location>
</feature>
<feature type="compositionally biased region" description="Acidic residues" evidence="5">
    <location>
        <begin position="1652"/>
        <end position="1661"/>
    </location>
</feature>
<feature type="compositionally biased region" description="Basic and acidic residues" evidence="5">
    <location>
        <begin position="739"/>
        <end position="749"/>
    </location>
</feature>
<protein>
    <submittedName>
        <fullName evidence="6">RAB44, member RAS onco family</fullName>
    </submittedName>
</protein>
<dbReference type="InterPro" id="IPR027417">
    <property type="entry name" value="P-loop_NTPase"/>
</dbReference>
<feature type="region of interest" description="Disordered" evidence="5">
    <location>
        <begin position="634"/>
        <end position="686"/>
    </location>
</feature>
<dbReference type="PROSITE" id="PS51419">
    <property type="entry name" value="RAB"/>
    <property type="match status" value="1"/>
</dbReference>
<proteinExistence type="predicted"/>
<feature type="compositionally biased region" description="Gly residues" evidence="5">
    <location>
        <begin position="574"/>
        <end position="584"/>
    </location>
</feature>
<feature type="compositionally biased region" description="Polar residues" evidence="5">
    <location>
        <begin position="1241"/>
        <end position="1260"/>
    </location>
</feature>
<feature type="compositionally biased region" description="Acidic residues" evidence="5">
    <location>
        <begin position="1021"/>
        <end position="1030"/>
    </location>
</feature>
<feature type="region of interest" description="Disordered" evidence="5">
    <location>
        <begin position="544"/>
        <end position="585"/>
    </location>
</feature>
<evidence type="ECO:0000313" key="6">
    <source>
        <dbReference type="Ensembl" id="ENSCMUP00000032476.1"/>
    </source>
</evidence>
<dbReference type="InterPro" id="IPR001806">
    <property type="entry name" value="Small_GTPase"/>
</dbReference>
<feature type="region of interest" description="Disordered" evidence="5">
    <location>
        <begin position="2223"/>
        <end position="2285"/>
    </location>
</feature>
<evidence type="ECO:0000256" key="1">
    <source>
        <dbReference type="ARBA" id="ARBA00022741"/>
    </source>
</evidence>
<organism evidence="6 7">
    <name type="scientific">Corvus moneduloides</name>
    <name type="common">New Caledonian crow</name>
    <dbReference type="NCBI Taxonomy" id="1196302"/>
    <lineage>
        <taxon>Eukaryota</taxon>
        <taxon>Metazoa</taxon>
        <taxon>Chordata</taxon>
        <taxon>Craniata</taxon>
        <taxon>Vertebrata</taxon>
        <taxon>Euteleostomi</taxon>
        <taxon>Archelosauria</taxon>
        <taxon>Archosauria</taxon>
        <taxon>Dinosauria</taxon>
        <taxon>Saurischia</taxon>
        <taxon>Theropoda</taxon>
        <taxon>Coelurosauria</taxon>
        <taxon>Aves</taxon>
        <taxon>Neognathae</taxon>
        <taxon>Neoaves</taxon>
        <taxon>Telluraves</taxon>
        <taxon>Australaves</taxon>
        <taxon>Passeriformes</taxon>
        <taxon>Corvoidea</taxon>
        <taxon>Corvidae</taxon>
        <taxon>Corvus</taxon>
    </lineage>
</organism>
<dbReference type="PANTHER" id="PTHR47977">
    <property type="entry name" value="RAS-RELATED PROTEIN RAB"/>
    <property type="match status" value="1"/>
</dbReference>
<dbReference type="GO" id="GO:0005525">
    <property type="term" value="F:GTP binding"/>
    <property type="evidence" value="ECO:0007669"/>
    <property type="project" value="UniProtKB-KW"/>
</dbReference>
<evidence type="ECO:0000256" key="5">
    <source>
        <dbReference type="SAM" id="MobiDB-lite"/>
    </source>
</evidence>
<feature type="compositionally biased region" description="Gly residues" evidence="5">
    <location>
        <begin position="1933"/>
        <end position="1943"/>
    </location>
</feature>
<feature type="region of interest" description="Disordered" evidence="5">
    <location>
        <begin position="1728"/>
        <end position="1752"/>
    </location>
</feature>
<reference evidence="6" key="2">
    <citation type="submission" date="2025-08" db="UniProtKB">
        <authorList>
            <consortium name="Ensembl"/>
        </authorList>
    </citation>
    <scope>IDENTIFICATION</scope>
</reference>
<dbReference type="Ensembl" id="ENSCMUT00000031826.1">
    <property type="protein sequence ID" value="ENSCMUP00000032476.1"/>
    <property type="gene ID" value="ENSCMUG00000017548.1"/>
</dbReference>
<feature type="compositionally biased region" description="Polar residues" evidence="5">
    <location>
        <begin position="1389"/>
        <end position="1408"/>
    </location>
</feature>
<feature type="region of interest" description="Disordered" evidence="5">
    <location>
        <begin position="947"/>
        <end position="1459"/>
    </location>
</feature>
<evidence type="ECO:0000256" key="3">
    <source>
        <dbReference type="ARBA" id="ARBA00023288"/>
    </source>
</evidence>
<keyword evidence="3" id="KW-0449">Lipoprotein</keyword>
<accession>A0A8U7NVI6</accession>
<dbReference type="CDD" id="cd00154">
    <property type="entry name" value="Rab"/>
    <property type="match status" value="1"/>
</dbReference>
<dbReference type="Proteomes" id="UP000694553">
    <property type="component" value="Unassembled WGS sequence"/>
</dbReference>
<dbReference type="InterPro" id="IPR005225">
    <property type="entry name" value="Small_GTP-bd"/>
</dbReference>
<feature type="compositionally biased region" description="Acidic residues" evidence="5">
    <location>
        <begin position="727"/>
        <end position="736"/>
    </location>
</feature>
<feature type="compositionally biased region" description="Acidic residues" evidence="5">
    <location>
        <begin position="1359"/>
        <end position="1368"/>
    </location>
</feature>
<evidence type="ECO:0000256" key="4">
    <source>
        <dbReference type="SAM" id="Coils"/>
    </source>
</evidence>
<dbReference type="PRINTS" id="PR00449">
    <property type="entry name" value="RASTRNSFRMNG"/>
</dbReference>
<feature type="region of interest" description="Disordered" evidence="5">
    <location>
        <begin position="1591"/>
        <end position="1714"/>
    </location>
</feature>
<feature type="compositionally biased region" description="Acidic residues" evidence="5">
    <location>
        <begin position="917"/>
        <end position="926"/>
    </location>
</feature>
<feature type="compositionally biased region" description="Polar residues" evidence="5">
    <location>
        <begin position="1682"/>
        <end position="1701"/>
    </location>
</feature>
<dbReference type="SUPFAM" id="SSF52540">
    <property type="entry name" value="P-loop containing nucleoside triphosphate hydrolases"/>
    <property type="match status" value="1"/>
</dbReference>
<feature type="compositionally biased region" description="Basic and acidic residues" evidence="5">
    <location>
        <begin position="1915"/>
        <end position="1926"/>
    </location>
</feature>
<dbReference type="GO" id="GO:0003924">
    <property type="term" value="F:GTPase activity"/>
    <property type="evidence" value="ECO:0007669"/>
    <property type="project" value="InterPro"/>
</dbReference>
<name>A0A8U7NVI6_CORMO</name>
<feature type="region of interest" description="Disordered" evidence="5">
    <location>
        <begin position="325"/>
        <end position="346"/>
    </location>
</feature>
<feature type="compositionally biased region" description="Basic and acidic residues" evidence="5">
    <location>
        <begin position="2249"/>
        <end position="2262"/>
    </location>
</feature>
<reference evidence="6" key="3">
    <citation type="submission" date="2025-09" db="UniProtKB">
        <authorList>
            <consortium name="Ensembl"/>
        </authorList>
    </citation>
    <scope>IDENTIFICATION</scope>
</reference>
<feature type="coiled-coil region" evidence="4">
    <location>
        <begin position="5"/>
        <end position="136"/>
    </location>
</feature>
<dbReference type="InterPro" id="IPR050227">
    <property type="entry name" value="Rab"/>
</dbReference>
<gene>
    <name evidence="6" type="primary">RAB44</name>
</gene>
<feature type="compositionally biased region" description="Basic and acidic residues" evidence="5">
    <location>
        <begin position="1620"/>
        <end position="1630"/>
    </location>
</feature>
<feature type="region of interest" description="Disordered" evidence="5">
    <location>
        <begin position="478"/>
        <end position="499"/>
    </location>
</feature>
<keyword evidence="2" id="KW-0342">GTP-binding</keyword>